<dbReference type="Proteomes" id="UP000030125">
    <property type="component" value="Unassembled WGS sequence"/>
</dbReference>
<dbReference type="SMART" id="SM00563">
    <property type="entry name" value="PlsC"/>
    <property type="match status" value="1"/>
</dbReference>
<dbReference type="EMBL" id="JQJD01000065">
    <property type="protein sequence ID" value="KGN78104.1"/>
    <property type="molecule type" value="Genomic_DNA"/>
</dbReference>
<keyword evidence="4" id="KW-1185">Reference proteome</keyword>
<protein>
    <submittedName>
        <fullName evidence="3">Acyltransferase</fullName>
    </submittedName>
</protein>
<feature type="domain" description="Phospholipid/glycerol acyltransferase" evidence="1">
    <location>
        <begin position="86"/>
        <end position="213"/>
    </location>
</feature>
<proteinExistence type="predicted"/>
<evidence type="ECO:0000313" key="2">
    <source>
        <dbReference type="EMBL" id="KGN78104.1"/>
    </source>
</evidence>
<dbReference type="EMBL" id="FUWL01000005">
    <property type="protein sequence ID" value="SJZ45027.1"/>
    <property type="molecule type" value="Genomic_DNA"/>
</dbReference>
<dbReference type="STRING" id="36874.HQ34_04085"/>
<sequence>MENKEVISVEDLSKILGPFFKSKFGRVVGKRLLKTLKIDKINTIHKTYFHLKGRKFTSAALKHPFIQVSYEVHGEENLKQMKDGAFIAIANHPFGGLDGLMLIDVVSKVRPDFKVVANRFLTYIKALEDSFIPVVPRQNKANYNHNATENVNSIKMIGTHIKEGKPVGIFPAGGVANSKFGSEKGNEQLWQMSSVRIVRSAEVPVYPIYFEGSNSKTYYKFNKISYILSVLKTPSELFNKKGSVIGVYVGEPISPEEISKISSNIELRDFLMEKTLNLPSKYKKQQ</sequence>
<dbReference type="Pfam" id="PF19576">
    <property type="entry name" value="Acyltransf_2"/>
    <property type="match status" value="1"/>
</dbReference>
<dbReference type="eggNOG" id="COG0204">
    <property type="taxonomic scope" value="Bacteria"/>
</dbReference>
<dbReference type="InterPro" id="IPR045746">
    <property type="entry name" value="ACT14924-like_Acyltransf_dom"/>
</dbReference>
<evidence type="ECO:0000259" key="1">
    <source>
        <dbReference type="SMART" id="SM00563"/>
    </source>
</evidence>
<evidence type="ECO:0000313" key="4">
    <source>
        <dbReference type="Proteomes" id="UP000030125"/>
    </source>
</evidence>
<dbReference type="AlphaFoldDB" id="A0A0A2ENZ9"/>
<reference evidence="2 4" key="1">
    <citation type="submission" date="2014-08" db="EMBL/GenBank/DDBJ databases">
        <title>Porphyromonas cangingivalis strain:COT-109_OH1386 Genome sequencing.</title>
        <authorList>
            <person name="Wallis C."/>
            <person name="Deusch O."/>
            <person name="O'Flynn C."/>
            <person name="Davis I."/>
            <person name="Jospin G."/>
            <person name="Darling A.E."/>
            <person name="Coil D.A."/>
            <person name="Alexiev A."/>
            <person name="Horsfall A."/>
            <person name="Kirkwood N."/>
            <person name="Harris S."/>
            <person name="Eisen J.A."/>
        </authorList>
    </citation>
    <scope>NUCLEOTIDE SEQUENCE [LARGE SCALE GENOMIC DNA]</scope>
    <source>
        <strain evidence="4">COT-109 OH1386</strain>
        <strain evidence="2">COT-109_OH1386</strain>
    </source>
</reference>
<dbReference type="CDD" id="cd07986">
    <property type="entry name" value="LPLAT_ACT14924-like"/>
    <property type="match status" value="1"/>
</dbReference>
<organism evidence="2 4">
    <name type="scientific">Porphyromonas cangingivalis</name>
    <dbReference type="NCBI Taxonomy" id="36874"/>
    <lineage>
        <taxon>Bacteria</taxon>
        <taxon>Pseudomonadati</taxon>
        <taxon>Bacteroidota</taxon>
        <taxon>Bacteroidia</taxon>
        <taxon>Bacteroidales</taxon>
        <taxon>Porphyromonadaceae</taxon>
        <taxon>Porphyromonas</taxon>
    </lineage>
</organism>
<dbReference type="OrthoDB" id="1113830at2"/>
<reference evidence="3 5" key="2">
    <citation type="submission" date="2017-02" db="EMBL/GenBank/DDBJ databases">
        <authorList>
            <person name="Peterson S.W."/>
        </authorList>
    </citation>
    <scope>NUCLEOTIDE SEQUENCE [LARGE SCALE GENOMIC DNA]</scope>
    <source>
        <strain evidence="3 5">ATCC 700135</strain>
    </source>
</reference>
<evidence type="ECO:0000313" key="5">
    <source>
        <dbReference type="Proteomes" id="UP000189956"/>
    </source>
</evidence>
<accession>A0A0A2ENZ9</accession>
<name>A0A0A2ENZ9_PORCN</name>
<evidence type="ECO:0000313" key="3">
    <source>
        <dbReference type="EMBL" id="SJZ45027.1"/>
    </source>
</evidence>
<dbReference type="Proteomes" id="UP000189956">
    <property type="component" value="Unassembled WGS sequence"/>
</dbReference>
<dbReference type="InterPro" id="IPR002123">
    <property type="entry name" value="Plipid/glycerol_acylTrfase"/>
</dbReference>
<dbReference type="RefSeq" id="WP_025837909.1">
    <property type="nucleotide sequence ID" value="NZ_FUWL01000005.1"/>
</dbReference>
<dbReference type="GO" id="GO:0016746">
    <property type="term" value="F:acyltransferase activity"/>
    <property type="evidence" value="ECO:0007669"/>
    <property type="project" value="UniProtKB-KW"/>
</dbReference>
<keyword evidence="3" id="KW-0808">Transferase</keyword>
<gene>
    <name evidence="2" type="ORF">HQ35_10475</name>
    <name evidence="3" type="ORF">SAMN02745205_00849</name>
</gene>
<keyword evidence="3" id="KW-0012">Acyltransferase</keyword>